<accession>A0A5B7IKF3</accession>
<protein>
    <submittedName>
        <fullName evidence="2">Uncharacterized protein</fullName>
    </submittedName>
</protein>
<feature type="region of interest" description="Disordered" evidence="1">
    <location>
        <begin position="64"/>
        <end position="94"/>
    </location>
</feature>
<dbReference type="AlphaFoldDB" id="A0A5B7IKF3"/>
<gene>
    <name evidence="2" type="ORF">E2C01_077500</name>
</gene>
<evidence type="ECO:0000313" key="2">
    <source>
        <dbReference type="EMBL" id="MPC82815.1"/>
    </source>
</evidence>
<organism evidence="2 3">
    <name type="scientific">Portunus trituberculatus</name>
    <name type="common">Swimming crab</name>
    <name type="synonym">Neptunus trituberculatus</name>
    <dbReference type="NCBI Taxonomy" id="210409"/>
    <lineage>
        <taxon>Eukaryota</taxon>
        <taxon>Metazoa</taxon>
        <taxon>Ecdysozoa</taxon>
        <taxon>Arthropoda</taxon>
        <taxon>Crustacea</taxon>
        <taxon>Multicrustacea</taxon>
        <taxon>Malacostraca</taxon>
        <taxon>Eumalacostraca</taxon>
        <taxon>Eucarida</taxon>
        <taxon>Decapoda</taxon>
        <taxon>Pleocyemata</taxon>
        <taxon>Brachyura</taxon>
        <taxon>Eubrachyura</taxon>
        <taxon>Portunoidea</taxon>
        <taxon>Portunidae</taxon>
        <taxon>Portuninae</taxon>
        <taxon>Portunus</taxon>
    </lineage>
</organism>
<dbReference type="OrthoDB" id="10069455at2759"/>
<feature type="compositionally biased region" description="Basic and acidic residues" evidence="1">
    <location>
        <begin position="83"/>
        <end position="94"/>
    </location>
</feature>
<keyword evidence="3" id="KW-1185">Reference proteome</keyword>
<name>A0A5B7IKF3_PORTR</name>
<evidence type="ECO:0000256" key="1">
    <source>
        <dbReference type="SAM" id="MobiDB-lite"/>
    </source>
</evidence>
<proteinExistence type="predicted"/>
<sequence length="94" mass="10496">MIFVSSTLLPPPYDFCLSSPIFLHHHLTNLSISSPPQIKAATIKRYSPLSASFSRGERTPLLMSSSYSQQITPPPSAPPLSQYEEHGLWRDRGK</sequence>
<comment type="caution">
    <text evidence="2">The sequence shown here is derived from an EMBL/GenBank/DDBJ whole genome shotgun (WGS) entry which is preliminary data.</text>
</comment>
<dbReference type="Proteomes" id="UP000324222">
    <property type="component" value="Unassembled WGS sequence"/>
</dbReference>
<dbReference type="EMBL" id="VSRR010060827">
    <property type="protein sequence ID" value="MPC82815.1"/>
    <property type="molecule type" value="Genomic_DNA"/>
</dbReference>
<evidence type="ECO:0000313" key="3">
    <source>
        <dbReference type="Proteomes" id="UP000324222"/>
    </source>
</evidence>
<reference evidence="2 3" key="1">
    <citation type="submission" date="2019-05" db="EMBL/GenBank/DDBJ databases">
        <title>Another draft genome of Portunus trituberculatus and its Hox gene families provides insights of decapod evolution.</title>
        <authorList>
            <person name="Jeong J.-H."/>
            <person name="Song I."/>
            <person name="Kim S."/>
            <person name="Choi T."/>
            <person name="Kim D."/>
            <person name="Ryu S."/>
            <person name="Kim W."/>
        </authorList>
    </citation>
    <scope>NUCLEOTIDE SEQUENCE [LARGE SCALE GENOMIC DNA]</scope>
    <source>
        <tissue evidence="2">Muscle</tissue>
    </source>
</reference>